<accession>A0A1E5VJB7</accession>
<dbReference type="InterPro" id="IPR052210">
    <property type="entry name" value="LysM1-like"/>
</dbReference>
<evidence type="ECO:0000256" key="1">
    <source>
        <dbReference type="ARBA" id="ARBA00022669"/>
    </source>
</evidence>
<dbReference type="PROSITE" id="PS51782">
    <property type="entry name" value="LYSM"/>
    <property type="match status" value="1"/>
</dbReference>
<name>A0A1E5VJB7_9POAL</name>
<dbReference type="STRING" id="888268.A0A1E5VJB7"/>
<dbReference type="PANTHER" id="PTHR34997">
    <property type="entry name" value="AM15"/>
    <property type="match status" value="1"/>
</dbReference>
<sequence length="106" mass="11370">MANHHGAAALLIASLLVAAVTLADARLSVQHRDTLGGYVTVGAVRLPVSPELVCTMVYGVQERHETCFALAQAAGLTLKRFLSFNPNINCKKVFIGQWVCLAAHLE</sequence>
<feature type="signal peptide" evidence="3">
    <location>
        <begin position="1"/>
        <end position="25"/>
    </location>
</feature>
<feature type="domain" description="LysM" evidence="4">
    <location>
        <begin position="56"/>
        <end position="101"/>
    </location>
</feature>
<dbReference type="AlphaFoldDB" id="A0A1E5VJB7"/>
<reference evidence="5 6" key="1">
    <citation type="submission" date="2016-09" db="EMBL/GenBank/DDBJ databases">
        <title>The draft genome of Dichanthelium oligosanthes: A C3 panicoid grass species.</title>
        <authorList>
            <person name="Studer A.J."/>
            <person name="Schnable J.C."/>
            <person name="Brutnell T.P."/>
        </authorList>
    </citation>
    <scope>NUCLEOTIDE SEQUENCE [LARGE SCALE GENOMIC DNA]</scope>
    <source>
        <strain evidence="6">cv. Kellogg 1175</strain>
        <tissue evidence="5">Leaf</tissue>
    </source>
</reference>
<evidence type="ECO:0000313" key="5">
    <source>
        <dbReference type="EMBL" id="OEL25221.1"/>
    </source>
</evidence>
<dbReference type="EMBL" id="LWDX02037781">
    <property type="protein sequence ID" value="OEL25221.1"/>
    <property type="molecule type" value="Genomic_DNA"/>
</dbReference>
<proteinExistence type="predicted"/>
<dbReference type="GO" id="GO:0008061">
    <property type="term" value="F:chitin binding"/>
    <property type="evidence" value="ECO:0007669"/>
    <property type="project" value="UniProtKB-KW"/>
</dbReference>
<dbReference type="CDD" id="cd00118">
    <property type="entry name" value="LysM"/>
    <property type="match status" value="1"/>
</dbReference>
<keyword evidence="3" id="KW-0732">Signal</keyword>
<keyword evidence="6" id="KW-1185">Reference proteome</keyword>
<dbReference type="InterPro" id="IPR036779">
    <property type="entry name" value="LysM_dom_sf"/>
</dbReference>
<protein>
    <recommendedName>
        <fullName evidence="4">LysM domain-containing protein</fullName>
    </recommendedName>
</protein>
<comment type="caution">
    <text evidence="5">The sequence shown here is derived from an EMBL/GenBank/DDBJ whole genome shotgun (WGS) entry which is preliminary data.</text>
</comment>
<keyword evidence="1" id="KW-0147">Chitin-binding</keyword>
<dbReference type="SUPFAM" id="SSF54106">
    <property type="entry name" value="LysM domain"/>
    <property type="match status" value="1"/>
</dbReference>
<evidence type="ECO:0000256" key="2">
    <source>
        <dbReference type="ARBA" id="ARBA00023026"/>
    </source>
</evidence>
<dbReference type="OrthoDB" id="1921017at2759"/>
<dbReference type="Gene3D" id="3.10.350.10">
    <property type="entry name" value="LysM domain"/>
    <property type="match status" value="1"/>
</dbReference>
<evidence type="ECO:0000313" key="6">
    <source>
        <dbReference type="Proteomes" id="UP000095767"/>
    </source>
</evidence>
<keyword evidence="2" id="KW-0843">Virulence</keyword>
<dbReference type="Proteomes" id="UP000095767">
    <property type="component" value="Unassembled WGS sequence"/>
</dbReference>
<evidence type="ECO:0000256" key="3">
    <source>
        <dbReference type="SAM" id="SignalP"/>
    </source>
</evidence>
<feature type="chain" id="PRO_5009188221" description="LysM domain-containing protein" evidence="3">
    <location>
        <begin position="26"/>
        <end position="106"/>
    </location>
</feature>
<dbReference type="Pfam" id="PF01476">
    <property type="entry name" value="LysM"/>
    <property type="match status" value="1"/>
</dbReference>
<organism evidence="5 6">
    <name type="scientific">Dichanthelium oligosanthes</name>
    <dbReference type="NCBI Taxonomy" id="888268"/>
    <lineage>
        <taxon>Eukaryota</taxon>
        <taxon>Viridiplantae</taxon>
        <taxon>Streptophyta</taxon>
        <taxon>Embryophyta</taxon>
        <taxon>Tracheophyta</taxon>
        <taxon>Spermatophyta</taxon>
        <taxon>Magnoliopsida</taxon>
        <taxon>Liliopsida</taxon>
        <taxon>Poales</taxon>
        <taxon>Poaceae</taxon>
        <taxon>PACMAD clade</taxon>
        <taxon>Panicoideae</taxon>
        <taxon>Panicodae</taxon>
        <taxon>Paniceae</taxon>
        <taxon>Dichantheliinae</taxon>
        <taxon>Dichanthelium</taxon>
    </lineage>
</organism>
<evidence type="ECO:0000259" key="4">
    <source>
        <dbReference type="PROSITE" id="PS51782"/>
    </source>
</evidence>
<dbReference type="PANTHER" id="PTHR34997:SF8">
    <property type="entry name" value="LYSM DOMAIN-CONTAINING PROTEIN"/>
    <property type="match status" value="1"/>
</dbReference>
<gene>
    <name evidence="5" type="ORF">BAE44_0013760</name>
</gene>
<dbReference type="InterPro" id="IPR018392">
    <property type="entry name" value="LysM"/>
</dbReference>